<evidence type="ECO:0000313" key="2">
    <source>
        <dbReference type="EMBL" id="QRN46135.1"/>
    </source>
</evidence>
<organism evidence="2">
    <name type="scientific">Spodoptera frugiperda nuclear polyhedrosis virus</name>
    <name type="common">SfNPV</name>
    <dbReference type="NCBI Taxonomy" id="10455"/>
    <lineage>
        <taxon>Viruses</taxon>
        <taxon>Viruses incertae sedis</taxon>
        <taxon>Naldaviricetes</taxon>
        <taxon>Lefavirales</taxon>
        <taxon>Baculoviridae</taxon>
        <taxon>Alphabaculovirus</taxon>
        <taxon>Alphabaculovirus spofrugiperdae</taxon>
    </lineage>
</organism>
<evidence type="ECO:0000256" key="1">
    <source>
        <dbReference type="SAM" id="MobiDB-lite"/>
    </source>
</evidence>
<accession>A0A891XL69</accession>
<proteinExistence type="predicted"/>
<reference evidence="2" key="1">
    <citation type="journal article" date="2021" name="Infect. Genet. Evol.">
        <title>Genomic diversity in a population of Spodoptera frugiperda nucleopolyhedrovirus.</title>
        <authorList>
            <person name="Masson T."/>
            <person name="Fabre M.L."/>
            <person name="Pidre M.L."/>
            <person name="Niz J.M."/>
            <person name="Berretta M.F."/>
            <person name="Romanowski V."/>
            <person name="Ferrelli M.L."/>
        </authorList>
    </citation>
    <scope>NUCLEOTIDE SEQUENCE</scope>
    <source>
        <strain evidence="2">ARG-M</strain>
    </source>
</reference>
<protein>
    <submittedName>
        <fullName evidence="2">Sf23</fullName>
    </submittedName>
</protein>
<dbReference type="EMBL" id="MW162628">
    <property type="protein sequence ID" value="QRN46135.1"/>
    <property type="molecule type" value="Genomic_DNA"/>
</dbReference>
<sequence length="221" mass="26323">MDVEFAKKKLARKIKKCINIYYDEDDDEDPEEYCCVRCNVKEIRIATNKYYMKKLLRTCERWFKKLHREIKCQKQFVETFVASLPTDVFVYLDDIVVEKADYCFNCETKCKRYPGVNGDDLYIDYGFISLASCFCHVCGNEVLFSEYHDTFSIVHCKCETDFVVFEGLHEFYCLGCGNEKKDDDDDSDDEEDEEEEKKKEKKEDEEKKEENVFEKLIIAFF</sequence>
<organismHost>
    <name type="scientific">Lepidoptera</name>
    <name type="common">moths &amp; butterflies</name>
    <dbReference type="NCBI Taxonomy" id="7088"/>
</organismHost>
<feature type="region of interest" description="Disordered" evidence="1">
    <location>
        <begin position="179"/>
        <end position="209"/>
    </location>
</feature>
<feature type="compositionally biased region" description="Acidic residues" evidence="1">
    <location>
        <begin position="182"/>
        <end position="195"/>
    </location>
</feature>
<name>A0A891XL69_NPVSF</name>
<feature type="compositionally biased region" description="Basic and acidic residues" evidence="1">
    <location>
        <begin position="196"/>
        <end position="209"/>
    </location>
</feature>